<dbReference type="Proteomes" id="UP000034098">
    <property type="component" value="Unassembled WGS sequence"/>
</dbReference>
<accession>A0A0M2H5R9</accession>
<name>A0A0M2H5R9_MICTR</name>
<proteinExistence type="predicted"/>
<feature type="region of interest" description="Disordered" evidence="1">
    <location>
        <begin position="1"/>
        <end position="25"/>
    </location>
</feature>
<comment type="caution">
    <text evidence="2">The sequence shown here is derived from an EMBL/GenBank/DDBJ whole genome shotgun (WGS) entry which is preliminary data.</text>
</comment>
<protein>
    <submittedName>
        <fullName evidence="2">Uncharacterized protein</fullName>
    </submittedName>
</protein>
<evidence type="ECO:0000256" key="1">
    <source>
        <dbReference type="SAM" id="MobiDB-lite"/>
    </source>
</evidence>
<evidence type="ECO:0000313" key="2">
    <source>
        <dbReference type="EMBL" id="KJL41686.1"/>
    </source>
</evidence>
<sequence length="83" mass="8899">MKFDEGLDRSAHIDGSRTETPLQLDPIQEGEELASEQGRVDGGAQLILAREALERFGDRAMDAYSASVEMVVGGMIGCRSLGS</sequence>
<feature type="compositionally biased region" description="Basic and acidic residues" evidence="1">
    <location>
        <begin position="1"/>
        <end position="17"/>
    </location>
</feature>
<organism evidence="2 3">
    <name type="scientific">Microbacterium trichothecenolyticum</name>
    <name type="common">Aureobacterium trichothecenolyticum</name>
    <dbReference type="NCBI Taxonomy" id="69370"/>
    <lineage>
        <taxon>Bacteria</taxon>
        <taxon>Bacillati</taxon>
        <taxon>Actinomycetota</taxon>
        <taxon>Actinomycetes</taxon>
        <taxon>Micrococcales</taxon>
        <taxon>Microbacteriaceae</taxon>
        <taxon>Microbacterium</taxon>
    </lineage>
</organism>
<evidence type="ECO:0000313" key="3">
    <source>
        <dbReference type="Proteomes" id="UP000034098"/>
    </source>
</evidence>
<reference evidence="2 3" key="1">
    <citation type="submission" date="2015-02" db="EMBL/GenBank/DDBJ databases">
        <title>Draft genome sequences of ten Microbacterium spp. with emphasis on heavy metal contaminated environments.</title>
        <authorList>
            <person name="Corretto E."/>
        </authorList>
    </citation>
    <scope>NUCLEOTIDE SEQUENCE [LARGE SCALE GENOMIC DNA]</scope>
    <source>
        <strain evidence="2 3">DSM 8608</strain>
    </source>
</reference>
<dbReference type="EMBL" id="JYJA01000037">
    <property type="protein sequence ID" value="KJL41686.1"/>
    <property type="molecule type" value="Genomic_DNA"/>
</dbReference>
<dbReference type="AlphaFoldDB" id="A0A0M2H5R9"/>
<gene>
    <name evidence="2" type="ORF">RS82_02916</name>
</gene>
<keyword evidence="3" id="KW-1185">Reference proteome</keyword>